<evidence type="ECO:0000313" key="2">
    <source>
        <dbReference type="Proteomes" id="UP001259832"/>
    </source>
</evidence>
<dbReference type="Proteomes" id="UP001259832">
    <property type="component" value="Unassembled WGS sequence"/>
</dbReference>
<evidence type="ECO:0000313" key="1">
    <source>
        <dbReference type="EMBL" id="KAK1946802.1"/>
    </source>
</evidence>
<accession>A0AAD9GXZ6</accession>
<gene>
    <name evidence="1" type="ORF">P3T76_002354</name>
</gene>
<sequence length="84" mass="9035">MNAHQSRVAARDDGAPVSTDLLQGGDCSALARCRTDRSERTRKGLSLDFCLDRGLAKDFVAFLGQGNATSDIYEANLSSIELTN</sequence>
<organism evidence="1 2">
    <name type="scientific">Phytophthora citrophthora</name>
    <dbReference type="NCBI Taxonomy" id="4793"/>
    <lineage>
        <taxon>Eukaryota</taxon>
        <taxon>Sar</taxon>
        <taxon>Stramenopiles</taxon>
        <taxon>Oomycota</taxon>
        <taxon>Peronosporomycetes</taxon>
        <taxon>Peronosporales</taxon>
        <taxon>Peronosporaceae</taxon>
        <taxon>Phytophthora</taxon>
    </lineage>
</organism>
<protein>
    <submittedName>
        <fullName evidence="1">Uncharacterized protein</fullName>
    </submittedName>
</protein>
<proteinExistence type="predicted"/>
<name>A0AAD9GXZ6_9STRA</name>
<dbReference type="EMBL" id="JASMQC010000003">
    <property type="protein sequence ID" value="KAK1946802.1"/>
    <property type="molecule type" value="Genomic_DNA"/>
</dbReference>
<dbReference type="AlphaFoldDB" id="A0AAD9GXZ6"/>
<comment type="caution">
    <text evidence="1">The sequence shown here is derived from an EMBL/GenBank/DDBJ whole genome shotgun (WGS) entry which is preliminary data.</text>
</comment>
<keyword evidence="2" id="KW-1185">Reference proteome</keyword>
<reference evidence="1" key="1">
    <citation type="submission" date="2023-08" db="EMBL/GenBank/DDBJ databases">
        <title>Reference Genome Resource for the Citrus Pathogen Phytophthora citrophthora.</title>
        <authorList>
            <person name="Moller H."/>
            <person name="Coetzee B."/>
            <person name="Rose L.J."/>
            <person name="Van Niekerk J.M."/>
        </authorList>
    </citation>
    <scope>NUCLEOTIDE SEQUENCE</scope>
    <source>
        <strain evidence="1">STE-U-9442</strain>
    </source>
</reference>